<keyword evidence="1" id="KW-0812">Transmembrane</keyword>
<reference evidence="3" key="1">
    <citation type="submission" date="2025-08" db="UniProtKB">
        <authorList>
            <consortium name="RefSeq"/>
        </authorList>
    </citation>
    <scope>IDENTIFICATION</scope>
    <source>
        <tissue evidence="3">Whole insect</tissue>
    </source>
</reference>
<dbReference type="PANTHER" id="PTHR47055:SF3">
    <property type="entry name" value="PHORBOL-ESTER_DAG-TYPE DOMAIN-CONTAINING PROTEIN"/>
    <property type="match status" value="1"/>
</dbReference>
<keyword evidence="1" id="KW-0472">Membrane</keyword>
<keyword evidence="1" id="KW-1133">Transmembrane helix</keyword>
<accession>A0A6P7FVU9</accession>
<organism evidence="3">
    <name type="scientific">Diabrotica virgifera virgifera</name>
    <name type="common">western corn rootworm</name>
    <dbReference type="NCBI Taxonomy" id="50390"/>
    <lineage>
        <taxon>Eukaryota</taxon>
        <taxon>Metazoa</taxon>
        <taxon>Ecdysozoa</taxon>
        <taxon>Arthropoda</taxon>
        <taxon>Hexapoda</taxon>
        <taxon>Insecta</taxon>
        <taxon>Pterygota</taxon>
        <taxon>Neoptera</taxon>
        <taxon>Endopterygota</taxon>
        <taxon>Coleoptera</taxon>
        <taxon>Polyphaga</taxon>
        <taxon>Cucujiformia</taxon>
        <taxon>Chrysomeloidea</taxon>
        <taxon>Chrysomelidae</taxon>
        <taxon>Galerucinae</taxon>
        <taxon>Diabroticina</taxon>
        <taxon>Diabroticites</taxon>
        <taxon>Diabrotica</taxon>
    </lineage>
</organism>
<dbReference type="GO" id="GO:0043565">
    <property type="term" value="F:sequence-specific DNA binding"/>
    <property type="evidence" value="ECO:0007669"/>
    <property type="project" value="TreeGrafter"/>
</dbReference>
<protein>
    <submittedName>
        <fullName evidence="3">PiggyBac transposable element-derived protein 2-like</fullName>
    </submittedName>
</protein>
<dbReference type="PANTHER" id="PTHR47055">
    <property type="entry name" value="DDE_TNP_1_7 DOMAIN-CONTAINING PROTEIN"/>
    <property type="match status" value="1"/>
</dbReference>
<evidence type="ECO:0000259" key="2">
    <source>
        <dbReference type="Pfam" id="PF13843"/>
    </source>
</evidence>
<dbReference type="Pfam" id="PF13843">
    <property type="entry name" value="DDE_Tnp_1_7"/>
    <property type="match status" value="1"/>
</dbReference>
<name>A0A6P7FVU9_DIAVI</name>
<feature type="transmembrane region" description="Helical" evidence="1">
    <location>
        <begin position="100"/>
        <end position="118"/>
    </location>
</feature>
<feature type="transmembrane region" description="Helical" evidence="1">
    <location>
        <begin position="71"/>
        <end position="88"/>
    </location>
</feature>
<feature type="domain" description="PiggyBac transposable element-derived protein" evidence="2">
    <location>
        <begin position="36"/>
        <end position="102"/>
    </location>
</feature>
<dbReference type="AlphaFoldDB" id="A0A6P7FVU9"/>
<evidence type="ECO:0000313" key="3">
    <source>
        <dbReference type="RefSeq" id="XP_028140639.1"/>
    </source>
</evidence>
<dbReference type="RefSeq" id="XP_028140639.1">
    <property type="nucleotide sequence ID" value="XM_028284838.1"/>
</dbReference>
<dbReference type="InterPro" id="IPR029526">
    <property type="entry name" value="PGBD"/>
</dbReference>
<gene>
    <name evidence="3" type="primary">LOC114334748</name>
</gene>
<dbReference type="InParanoid" id="A0A6P7FVU9"/>
<dbReference type="InterPro" id="IPR052638">
    <property type="entry name" value="PiggyBac_TE-derived"/>
</dbReference>
<proteinExistence type="predicted"/>
<sequence>MEKIDATKVNWDKEGNLEATARPFPASSCEAYSNCTPFEIFEKNFDNELIELLVTESTRYAHFKNLADPQITINNMKCFIIILIITGYNELPGKKYYWDMEHDMILGMIFLVIFWYLLRKIRKRNMQIKGASL</sequence>
<evidence type="ECO:0000256" key="1">
    <source>
        <dbReference type="SAM" id="Phobius"/>
    </source>
</evidence>